<dbReference type="InterPro" id="IPR023214">
    <property type="entry name" value="HAD_sf"/>
</dbReference>
<dbReference type="Pfam" id="PF13419">
    <property type="entry name" value="HAD_2"/>
    <property type="match status" value="1"/>
</dbReference>
<gene>
    <name evidence="1" type="ORF">SAMN05421686_102117</name>
</gene>
<accession>A0A1N7JN56</accession>
<name>A0A1N7JN56_9GAMM</name>
<proteinExistence type="predicted"/>
<evidence type="ECO:0000313" key="2">
    <source>
        <dbReference type="Proteomes" id="UP000185639"/>
    </source>
</evidence>
<dbReference type="RefSeq" id="WP_076514282.1">
    <property type="nucleotide sequence ID" value="NZ_FTOH01000002.1"/>
</dbReference>
<dbReference type="InterPro" id="IPR041492">
    <property type="entry name" value="HAD_2"/>
</dbReference>
<dbReference type="GO" id="GO:0006281">
    <property type="term" value="P:DNA repair"/>
    <property type="evidence" value="ECO:0007669"/>
    <property type="project" value="TreeGrafter"/>
</dbReference>
<dbReference type="AlphaFoldDB" id="A0A1N7JN56"/>
<dbReference type="InterPro" id="IPR036412">
    <property type="entry name" value="HAD-like_sf"/>
</dbReference>
<dbReference type="SFLD" id="SFLDG01129">
    <property type="entry name" value="C1.5:_HAD__Beta-PGM__Phosphata"/>
    <property type="match status" value="1"/>
</dbReference>
<dbReference type="SUPFAM" id="SSF56784">
    <property type="entry name" value="HAD-like"/>
    <property type="match status" value="1"/>
</dbReference>
<keyword evidence="2" id="KW-1185">Reference proteome</keyword>
<dbReference type="EMBL" id="FTOH01000002">
    <property type="protein sequence ID" value="SIS50740.1"/>
    <property type="molecule type" value="Genomic_DNA"/>
</dbReference>
<dbReference type="GO" id="GO:0005829">
    <property type="term" value="C:cytosol"/>
    <property type="evidence" value="ECO:0007669"/>
    <property type="project" value="TreeGrafter"/>
</dbReference>
<evidence type="ECO:0000313" key="1">
    <source>
        <dbReference type="EMBL" id="SIS50740.1"/>
    </source>
</evidence>
<dbReference type="PANTHER" id="PTHR43434">
    <property type="entry name" value="PHOSPHOGLYCOLATE PHOSPHATASE"/>
    <property type="match status" value="1"/>
</dbReference>
<keyword evidence="1" id="KW-0378">Hydrolase</keyword>
<dbReference type="CDD" id="cd01427">
    <property type="entry name" value="HAD_like"/>
    <property type="match status" value="1"/>
</dbReference>
<dbReference type="NCBIfam" id="TIGR01509">
    <property type="entry name" value="HAD-SF-IA-v3"/>
    <property type="match status" value="1"/>
</dbReference>
<sequence>MTMPDWQEIDTVLLDMDGTLLDLHFDNYFWLEHVPSKYAEHHGLSEEEALAELNKSFVGLRGTLNWYCLDHWSDLTGLPIAELKRDVQDKIGFRPHVEDFLDTMKKLGKRTVIVTNAHRDSVDLKMERTGLDKLVDHVISSHDYKEPKESQAFWDHLQREEPFDKERSLLIDDSQAVLESAEKWGIRCLLTIFHPDSQKAPNTDSRFPGIHHFDEFKF</sequence>
<dbReference type="OrthoDB" id="9773910at2"/>
<protein>
    <submittedName>
        <fullName evidence="1">Putative hydrolase of the HAD superfamily</fullName>
    </submittedName>
</protein>
<dbReference type="InterPro" id="IPR006439">
    <property type="entry name" value="HAD-SF_hydro_IA"/>
</dbReference>
<reference evidence="2" key="1">
    <citation type="submission" date="2017-01" db="EMBL/GenBank/DDBJ databases">
        <authorList>
            <person name="Varghese N."/>
            <person name="Submissions S."/>
        </authorList>
    </citation>
    <scope>NUCLEOTIDE SEQUENCE [LARGE SCALE GENOMIC DNA]</scope>
    <source>
        <strain evidence="2">DSM 24913</strain>
    </source>
</reference>
<dbReference type="PANTHER" id="PTHR43434:SF3">
    <property type="entry name" value="GMP_IMP NUCLEOTIDASE YRFG"/>
    <property type="match status" value="1"/>
</dbReference>
<dbReference type="InterPro" id="IPR050155">
    <property type="entry name" value="HAD-like_hydrolase_sf"/>
</dbReference>
<dbReference type="GO" id="GO:0008967">
    <property type="term" value="F:phosphoglycolate phosphatase activity"/>
    <property type="evidence" value="ECO:0007669"/>
    <property type="project" value="TreeGrafter"/>
</dbReference>
<dbReference type="STRING" id="484498.SAMN05421686_102117"/>
<organism evidence="1 2">
    <name type="scientific">Thalassolituus maritimus</name>
    <dbReference type="NCBI Taxonomy" id="484498"/>
    <lineage>
        <taxon>Bacteria</taxon>
        <taxon>Pseudomonadati</taxon>
        <taxon>Pseudomonadota</taxon>
        <taxon>Gammaproteobacteria</taxon>
        <taxon>Oceanospirillales</taxon>
        <taxon>Oceanospirillaceae</taxon>
        <taxon>Thalassolituus</taxon>
    </lineage>
</organism>
<dbReference type="Proteomes" id="UP000185639">
    <property type="component" value="Unassembled WGS sequence"/>
</dbReference>
<dbReference type="SFLD" id="SFLDS00003">
    <property type="entry name" value="Haloacid_Dehalogenase"/>
    <property type="match status" value="1"/>
</dbReference>
<dbReference type="Gene3D" id="3.40.50.1000">
    <property type="entry name" value="HAD superfamily/HAD-like"/>
    <property type="match status" value="1"/>
</dbReference>
<dbReference type="NCBIfam" id="NF011564">
    <property type="entry name" value="PRK14988.1"/>
    <property type="match status" value="1"/>
</dbReference>